<sequence length="86" mass="9699">MYPRFLQSIIRKQVGDLSTHTTKYASPTLSQKVFANMRRVGKWFFGVDTPLFEGMLAAQEIEEEGDANEYVEEVTARDAVHGDDSA</sequence>
<dbReference type="EMBL" id="BKCJ011548918">
    <property type="protein sequence ID" value="GFD41265.1"/>
    <property type="molecule type" value="Genomic_DNA"/>
</dbReference>
<comment type="caution">
    <text evidence="1">The sequence shown here is derived from an EMBL/GenBank/DDBJ whole genome shotgun (WGS) entry which is preliminary data.</text>
</comment>
<proteinExistence type="predicted"/>
<protein>
    <submittedName>
        <fullName evidence="1">Uncharacterized protein</fullName>
    </submittedName>
</protein>
<name>A0A699W025_TANCI</name>
<organism evidence="1">
    <name type="scientific">Tanacetum cinerariifolium</name>
    <name type="common">Dalmatian daisy</name>
    <name type="synonym">Chrysanthemum cinerariifolium</name>
    <dbReference type="NCBI Taxonomy" id="118510"/>
    <lineage>
        <taxon>Eukaryota</taxon>
        <taxon>Viridiplantae</taxon>
        <taxon>Streptophyta</taxon>
        <taxon>Embryophyta</taxon>
        <taxon>Tracheophyta</taxon>
        <taxon>Spermatophyta</taxon>
        <taxon>Magnoliopsida</taxon>
        <taxon>eudicotyledons</taxon>
        <taxon>Gunneridae</taxon>
        <taxon>Pentapetalae</taxon>
        <taxon>asterids</taxon>
        <taxon>campanulids</taxon>
        <taxon>Asterales</taxon>
        <taxon>Asteraceae</taxon>
        <taxon>Asteroideae</taxon>
        <taxon>Anthemideae</taxon>
        <taxon>Anthemidinae</taxon>
        <taxon>Tanacetum</taxon>
    </lineage>
</organism>
<accession>A0A699W025</accession>
<gene>
    <name evidence="1" type="ORF">Tci_913234</name>
</gene>
<feature type="non-terminal residue" evidence="1">
    <location>
        <position position="86"/>
    </location>
</feature>
<dbReference type="AlphaFoldDB" id="A0A699W025"/>
<evidence type="ECO:0000313" key="1">
    <source>
        <dbReference type="EMBL" id="GFD41265.1"/>
    </source>
</evidence>
<reference evidence="1" key="1">
    <citation type="journal article" date="2019" name="Sci. Rep.">
        <title>Draft genome of Tanacetum cinerariifolium, the natural source of mosquito coil.</title>
        <authorList>
            <person name="Yamashiro T."/>
            <person name="Shiraishi A."/>
            <person name="Satake H."/>
            <person name="Nakayama K."/>
        </authorList>
    </citation>
    <scope>NUCLEOTIDE SEQUENCE</scope>
</reference>